<evidence type="ECO:0000256" key="3">
    <source>
        <dbReference type="ARBA" id="ARBA00022679"/>
    </source>
</evidence>
<dbReference type="PANTHER" id="PTHR12137">
    <property type="entry name" value="CARBOHYDRATE SULFOTRANSFERASE"/>
    <property type="match status" value="1"/>
</dbReference>
<dbReference type="InterPro" id="IPR005331">
    <property type="entry name" value="Sulfotransferase"/>
</dbReference>
<keyword evidence="6" id="KW-0333">Golgi apparatus</keyword>
<organism evidence="10">
    <name type="scientific">Chlamydomonas euryale</name>
    <dbReference type="NCBI Taxonomy" id="1486919"/>
    <lineage>
        <taxon>Eukaryota</taxon>
        <taxon>Viridiplantae</taxon>
        <taxon>Chlorophyta</taxon>
        <taxon>core chlorophytes</taxon>
        <taxon>Chlorophyceae</taxon>
        <taxon>CS clade</taxon>
        <taxon>Chlamydomonadales</taxon>
        <taxon>Chlamydomonadaceae</taxon>
        <taxon>Chlamydomonas</taxon>
    </lineage>
</organism>
<dbReference type="GO" id="GO:0000139">
    <property type="term" value="C:Golgi membrane"/>
    <property type="evidence" value="ECO:0007669"/>
    <property type="project" value="UniProtKB-SubCell"/>
</dbReference>
<proteinExistence type="inferred from homology"/>
<sequence>MRATRMAPAVAVLLLLTLSAALASGARRAGILLEETTLTDDLMGAADADELSFHQVSKLEDTPSWSLNPLFLKALRPLSKEKVQEQCLIDLTRMMTYINSSQPFWACVAPKTGCTGFKNLFGAVNVHEYIDGDTYKNDPVQVHLLLTERLEKGWSAPALLETLGVNDLFSLLNTTPRVIFVRNPYVRFASSYLDWLGRNGLKEADVTFTDFLTMAEQWVNGKPFGSPKVMLPDHIWAVSRTCMVELFEYNVILRLEEMGLWYNDMIELYGLRSTVSEMGKRNFKLYETSLNIDDPLRYSLESVFGFSAWPGKPAIPGHAKNAVSILAKIYGRDTAARVFDLMRADFEQFGYPAWNGNIADFRFA</sequence>
<evidence type="ECO:0000256" key="1">
    <source>
        <dbReference type="ARBA" id="ARBA00004323"/>
    </source>
</evidence>
<evidence type="ECO:0000313" key="10">
    <source>
        <dbReference type="EMBL" id="CAD8289386.1"/>
    </source>
</evidence>
<accession>A0A7R9VA75</accession>
<keyword evidence="8" id="KW-0325">Glycoprotein</keyword>
<evidence type="ECO:0000256" key="2">
    <source>
        <dbReference type="ARBA" id="ARBA00006339"/>
    </source>
</evidence>
<feature type="signal peptide" evidence="9">
    <location>
        <begin position="1"/>
        <end position="23"/>
    </location>
</feature>
<keyword evidence="4" id="KW-0812">Transmembrane</keyword>
<keyword evidence="7" id="KW-0472">Membrane</keyword>
<keyword evidence="9" id="KW-0732">Signal</keyword>
<evidence type="ECO:0000256" key="9">
    <source>
        <dbReference type="SAM" id="SignalP"/>
    </source>
</evidence>
<dbReference type="GO" id="GO:0008146">
    <property type="term" value="F:sulfotransferase activity"/>
    <property type="evidence" value="ECO:0007669"/>
    <property type="project" value="InterPro"/>
</dbReference>
<feature type="chain" id="PRO_5030565375" description="Sulfotransferase" evidence="9">
    <location>
        <begin position="24"/>
        <end position="364"/>
    </location>
</feature>
<evidence type="ECO:0000256" key="6">
    <source>
        <dbReference type="ARBA" id="ARBA00023034"/>
    </source>
</evidence>
<dbReference type="Pfam" id="PF03567">
    <property type="entry name" value="Sulfotransfer_2"/>
    <property type="match status" value="1"/>
</dbReference>
<dbReference type="PANTHER" id="PTHR12137:SF54">
    <property type="entry name" value="CARBOHYDRATE SULFOTRANSFERASE"/>
    <property type="match status" value="1"/>
</dbReference>
<evidence type="ECO:0000256" key="4">
    <source>
        <dbReference type="ARBA" id="ARBA00022692"/>
    </source>
</evidence>
<evidence type="ECO:0008006" key="11">
    <source>
        <dbReference type="Google" id="ProtNLM"/>
    </source>
</evidence>
<reference evidence="10" key="1">
    <citation type="submission" date="2021-01" db="EMBL/GenBank/DDBJ databases">
        <authorList>
            <person name="Corre E."/>
            <person name="Pelletier E."/>
            <person name="Niang G."/>
            <person name="Scheremetjew M."/>
            <person name="Finn R."/>
            <person name="Kale V."/>
            <person name="Holt S."/>
            <person name="Cochrane G."/>
            <person name="Meng A."/>
            <person name="Brown T."/>
            <person name="Cohen L."/>
        </authorList>
    </citation>
    <scope>NUCLEOTIDE SEQUENCE</scope>
    <source>
        <strain evidence="10">CCMP219</strain>
    </source>
</reference>
<comment type="similarity">
    <text evidence="2">Belongs to the sulfotransferase 2 family.</text>
</comment>
<keyword evidence="5" id="KW-1133">Transmembrane helix</keyword>
<evidence type="ECO:0000256" key="7">
    <source>
        <dbReference type="ARBA" id="ARBA00023136"/>
    </source>
</evidence>
<evidence type="ECO:0000256" key="8">
    <source>
        <dbReference type="ARBA" id="ARBA00023180"/>
    </source>
</evidence>
<name>A0A7R9VA75_9CHLO</name>
<dbReference type="EMBL" id="HBEC01020135">
    <property type="protein sequence ID" value="CAD8289386.1"/>
    <property type="molecule type" value="Transcribed_RNA"/>
</dbReference>
<dbReference type="GO" id="GO:0016051">
    <property type="term" value="P:carbohydrate biosynthetic process"/>
    <property type="evidence" value="ECO:0007669"/>
    <property type="project" value="InterPro"/>
</dbReference>
<comment type="subcellular location">
    <subcellularLocation>
        <location evidence="1">Golgi apparatus membrane</location>
        <topology evidence="1">Single-pass type II membrane protein</topology>
    </subcellularLocation>
</comment>
<dbReference type="InterPro" id="IPR018011">
    <property type="entry name" value="Carb_sulfotrans_8-10"/>
</dbReference>
<protein>
    <recommendedName>
        <fullName evidence="11">Sulfotransferase</fullName>
    </recommendedName>
</protein>
<gene>
    <name evidence="10" type="ORF">CEUR00632_LOCUS9425</name>
</gene>
<keyword evidence="3" id="KW-0808">Transferase</keyword>
<dbReference type="AlphaFoldDB" id="A0A7R9VA75"/>
<evidence type="ECO:0000256" key="5">
    <source>
        <dbReference type="ARBA" id="ARBA00022989"/>
    </source>
</evidence>